<dbReference type="GO" id="GO:0000724">
    <property type="term" value="P:double-strand break repair via homologous recombination"/>
    <property type="evidence" value="ECO:0007669"/>
    <property type="project" value="UniProtKB-UniRule"/>
</dbReference>
<keyword evidence="10 11" id="KW-0413">Isomerase</keyword>
<gene>
    <name evidence="11" type="primary">recD</name>
    <name evidence="14" type="ORF">Tharo_2437</name>
</gene>
<dbReference type="CDD" id="cd18809">
    <property type="entry name" value="SF1_C_RecD"/>
    <property type="match status" value="1"/>
</dbReference>
<keyword evidence="2 11" id="KW-0547">Nucleotide-binding</keyword>
<dbReference type="EMBL" id="CP028339">
    <property type="protein sequence ID" value="AVR89334.1"/>
    <property type="molecule type" value="Genomic_DNA"/>
</dbReference>
<comment type="miscellaneous">
    <text evidence="11">In the RecBCD complex, RecB has a slow 3'-5' helicase, an exonuclease activity and loads RecA onto ssDNA, RecD has a fast 5'-3' helicase activity, while RecC stimulates the ATPase and processivity of the RecB helicase and contributes to recognition of the Chi site.</text>
</comment>
<dbReference type="EC" id="5.6.2.3" evidence="11"/>
<dbReference type="Pfam" id="PF13538">
    <property type="entry name" value="UvrD_C_2"/>
    <property type="match status" value="1"/>
</dbReference>
<dbReference type="Gene3D" id="2.30.30.940">
    <property type="match status" value="1"/>
</dbReference>
<evidence type="ECO:0000256" key="7">
    <source>
        <dbReference type="ARBA" id="ARBA00022840"/>
    </source>
</evidence>
<evidence type="ECO:0000256" key="5">
    <source>
        <dbReference type="ARBA" id="ARBA00022806"/>
    </source>
</evidence>
<keyword evidence="6 11" id="KW-0269">Exonuclease</keyword>
<dbReference type="CDD" id="cd17933">
    <property type="entry name" value="DEXSc_RecD-like"/>
    <property type="match status" value="1"/>
</dbReference>
<protein>
    <recommendedName>
        <fullName evidence="11">RecBCD enzyme subunit RecD</fullName>
        <ecNumber evidence="11">5.6.2.3</ecNumber>
    </recommendedName>
    <alternativeName>
        <fullName evidence="11">DNA 5'-3' helicase subunit RecD</fullName>
    </alternativeName>
    <alternativeName>
        <fullName evidence="11">Exonuclease V subunit RecD</fullName>
        <shortName evidence="11">ExoV subunit RecD</shortName>
    </alternativeName>
    <alternativeName>
        <fullName evidence="11">Helicase/nuclease RecBCD subunit RecD</fullName>
    </alternativeName>
</protein>
<evidence type="ECO:0000259" key="13">
    <source>
        <dbReference type="Pfam" id="PF21185"/>
    </source>
</evidence>
<keyword evidence="15" id="KW-1185">Reference proteome</keyword>
<keyword evidence="8 11" id="KW-0238">DNA-binding</keyword>
<keyword evidence="4 11" id="KW-0378">Hydrolase</keyword>
<evidence type="ECO:0000256" key="9">
    <source>
        <dbReference type="ARBA" id="ARBA00023204"/>
    </source>
</evidence>
<dbReference type="HAMAP" id="MF_01487">
    <property type="entry name" value="RecD"/>
    <property type="match status" value="1"/>
</dbReference>
<dbReference type="OrthoDB" id="9803432at2"/>
<dbReference type="Pfam" id="PF21185">
    <property type="entry name" value="RecD_N"/>
    <property type="match status" value="1"/>
</dbReference>
<evidence type="ECO:0000256" key="10">
    <source>
        <dbReference type="ARBA" id="ARBA00023235"/>
    </source>
</evidence>
<dbReference type="GO" id="GO:0005524">
    <property type="term" value="F:ATP binding"/>
    <property type="evidence" value="ECO:0007669"/>
    <property type="project" value="UniProtKB-UniRule"/>
</dbReference>
<dbReference type="Gene3D" id="1.10.10.1020">
    <property type="entry name" value="RecBCD complex, subunit RecD, N-terminal domain"/>
    <property type="match status" value="1"/>
</dbReference>
<keyword evidence="3 11" id="KW-0227">DNA damage</keyword>
<evidence type="ECO:0000313" key="14">
    <source>
        <dbReference type="EMBL" id="AVR89334.1"/>
    </source>
</evidence>
<organism evidence="14 15">
    <name type="scientific">Thauera aromatica K172</name>
    <dbReference type="NCBI Taxonomy" id="44139"/>
    <lineage>
        <taxon>Bacteria</taxon>
        <taxon>Pseudomonadati</taxon>
        <taxon>Pseudomonadota</taxon>
        <taxon>Betaproteobacteria</taxon>
        <taxon>Rhodocyclales</taxon>
        <taxon>Zoogloeaceae</taxon>
        <taxon>Thauera</taxon>
    </lineage>
</organism>
<keyword evidence="5 11" id="KW-0347">Helicase</keyword>
<feature type="domain" description="UvrD-like helicase C-terminal" evidence="12">
    <location>
        <begin position="601"/>
        <end position="644"/>
    </location>
</feature>
<dbReference type="GO" id="GO:0008854">
    <property type="term" value="F:exodeoxyribonuclease V activity"/>
    <property type="evidence" value="ECO:0007669"/>
    <property type="project" value="InterPro"/>
</dbReference>
<dbReference type="InterPro" id="IPR006344">
    <property type="entry name" value="RecD"/>
</dbReference>
<dbReference type="GO" id="GO:0016887">
    <property type="term" value="F:ATP hydrolysis activity"/>
    <property type="evidence" value="ECO:0007669"/>
    <property type="project" value="RHEA"/>
</dbReference>
<comment type="function">
    <text evidence="11">A helicase/nuclease that prepares dsDNA breaks (DSB) for recombinational DNA repair. Binds to DSBs and unwinds DNA via a highly rapid and processive ATP-dependent bidirectional helicase activity. Unwinds dsDNA until it encounters a Chi (crossover hotspot instigator) sequence from the 3' direction. Cuts ssDNA a few nucleotides 3' to the Chi site. The properties and activities of the enzyme are changed at Chi. The Chi-altered holoenzyme produces a long 3'-ssDNA overhang and facilitates RecA-binding to the ssDNA for homologous DNA recombination and repair. Holoenzyme degrades any linearized DNA that is unable to undergo homologous recombination. In the holoenzyme this subunit has ssDNA-dependent ATPase and 5'-3' helicase activity. When added to pre-assembled RecBC greatly stimulates nuclease activity and augments holoenzyme processivity. Negatively regulates the RecA-loading ability of RecBCD.</text>
</comment>
<feature type="binding site" evidence="11">
    <location>
        <begin position="214"/>
        <end position="221"/>
    </location>
    <ligand>
        <name>ATP</name>
        <dbReference type="ChEBI" id="CHEBI:30616"/>
    </ligand>
</feature>
<dbReference type="GO" id="GO:0009338">
    <property type="term" value="C:exodeoxyribonuclease V complex"/>
    <property type="evidence" value="ECO:0007669"/>
    <property type="project" value="InterPro"/>
</dbReference>
<dbReference type="InterPro" id="IPR041851">
    <property type="entry name" value="RecD_N_sf"/>
</dbReference>
<evidence type="ECO:0000256" key="8">
    <source>
        <dbReference type="ARBA" id="ARBA00023125"/>
    </source>
</evidence>
<dbReference type="InterPro" id="IPR049550">
    <property type="entry name" value="RecD_N"/>
</dbReference>
<dbReference type="PANTHER" id="PTHR43788">
    <property type="entry name" value="DNA2/NAM7 HELICASE FAMILY MEMBER"/>
    <property type="match status" value="1"/>
</dbReference>
<proteinExistence type="inferred from homology"/>
<comment type="similarity">
    <text evidence="11">Belongs to the RecD family.</text>
</comment>
<keyword evidence="7 11" id="KW-0067">ATP-binding</keyword>
<evidence type="ECO:0000313" key="15">
    <source>
        <dbReference type="Proteomes" id="UP000241885"/>
    </source>
</evidence>
<dbReference type="NCBIfam" id="TIGR01447">
    <property type="entry name" value="recD"/>
    <property type="match status" value="1"/>
</dbReference>
<feature type="domain" description="RecBCD enzyme subunit RecD N-terminal" evidence="13">
    <location>
        <begin position="28"/>
        <end position="135"/>
    </location>
</feature>
<evidence type="ECO:0000256" key="2">
    <source>
        <dbReference type="ARBA" id="ARBA00022741"/>
    </source>
</evidence>
<dbReference type="PANTHER" id="PTHR43788:SF6">
    <property type="entry name" value="DNA HELICASE B"/>
    <property type="match status" value="1"/>
</dbReference>
<dbReference type="InterPro" id="IPR027417">
    <property type="entry name" value="P-loop_NTPase"/>
</dbReference>
<dbReference type="Proteomes" id="UP000241885">
    <property type="component" value="Chromosome"/>
</dbReference>
<keyword evidence="1 11" id="KW-0540">Nuclease</keyword>
<evidence type="ECO:0000256" key="11">
    <source>
        <dbReference type="HAMAP-Rule" id="MF_01487"/>
    </source>
</evidence>
<dbReference type="RefSeq" id="WP_107221468.1">
    <property type="nucleotide sequence ID" value="NZ_CP028339.1"/>
</dbReference>
<sequence length="677" mass="72637">MSSTTVCTPEAQDKRTQVLGTLRAMSDAGLLRHLDSAFAAFIATLDPGADPALLVATAMLSRMEGHGHSCLPMAGLPATDPTLFGWPTEAQASVAALWHDLPPKLEGWLGAATASPTAQRIGRDPDRGQPLVIDGPDTAPRLYLRRYWQFERTVGRAIIARCRKTNPADEARTRAWLDRFFARNDGGQTRKSPVDWQKIACAIALRSRLTIITGGPGTGKTYTAARLLAVLLATAAEPQRLRVALAAPTGKAAARLKQSIDGSLQSLQASIGNELDLATLTQRIGAARTLHSLLGARPDTRRFRHHAGNPLDADIVIVDEASMVHLEMMAALLEALPERACLILLGDKDQLASVEAGAVLGDLCRDAQAGRYSAETARYLMTTTGEALPDAYLARTGPSPELAQQTVMLRESLRFDGPIGALALAVNDAKDPALPGTLLRDDATGSLFVSEGAAQADVIESAVGGRPGASASYLDYTRALNEGPTDGSVDAHDAWTKNVLQAFDRFRLLCAVREGDWGVSGLNRAIERKLESARQLKPQGTWYKGRPVMVTRNDPTLGIFNGDIGIALPAAESPALLRVYFLDGERLRSVAVSRLAHVETAFAMTVHKSQGSEFEHTMLVLSAQSGNVLTRELIYTGITRARKAFSLFAERPGLLEVGAGSVTRRESGLLQVLEEAE</sequence>
<dbReference type="InterPro" id="IPR027785">
    <property type="entry name" value="UvrD-like_helicase_C"/>
</dbReference>
<evidence type="ECO:0000256" key="6">
    <source>
        <dbReference type="ARBA" id="ARBA00022839"/>
    </source>
</evidence>
<keyword evidence="9 11" id="KW-0234">DNA repair</keyword>
<comment type="catalytic activity">
    <reaction evidence="11">
        <text>ATP + H2O = ADP + phosphate + H(+)</text>
        <dbReference type="Rhea" id="RHEA:13065"/>
        <dbReference type="ChEBI" id="CHEBI:15377"/>
        <dbReference type="ChEBI" id="CHEBI:15378"/>
        <dbReference type="ChEBI" id="CHEBI:30616"/>
        <dbReference type="ChEBI" id="CHEBI:43474"/>
        <dbReference type="ChEBI" id="CHEBI:456216"/>
        <dbReference type="EC" id="5.6.2.3"/>
    </reaction>
</comment>
<dbReference type="Gene3D" id="3.40.50.300">
    <property type="entry name" value="P-loop containing nucleotide triphosphate hydrolases"/>
    <property type="match status" value="2"/>
</dbReference>
<evidence type="ECO:0000259" key="12">
    <source>
        <dbReference type="Pfam" id="PF13538"/>
    </source>
</evidence>
<dbReference type="KEGG" id="tak:Tharo_2437"/>
<dbReference type="InterPro" id="IPR050534">
    <property type="entry name" value="Coronavir_polyprotein_1ab"/>
</dbReference>
<dbReference type="GO" id="GO:0043139">
    <property type="term" value="F:5'-3' DNA helicase activity"/>
    <property type="evidence" value="ECO:0007669"/>
    <property type="project" value="UniProtKB-UniRule"/>
</dbReference>
<dbReference type="GO" id="GO:0003677">
    <property type="term" value="F:DNA binding"/>
    <property type="evidence" value="ECO:0007669"/>
    <property type="project" value="UniProtKB-UniRule"/>
</dbReference>
<dbReference type="GO" id="GO:0017116">
    <property type="term" value="F:single-stranded DNA helicase activity"/>
    <property type="evidence" value="ECO:0007669"/>
    <property type="project" value="TreeGrafter"/>
</dbReference>
<dbReference type="Pfam" id="PF13245">
    <property type="entry name" value="AAA_19"/>
    <property type="match status" value="1"/>
</dbReference>
<evidence type="ECO:0000256" key="4">
    <source>
        <dbReference type="ARBA" id="ARBA00022801"/>
    </source>
</evidence>
<dbReference type="AlphaFoldDB" id="A0A2R4BQ34"/>
<reference evidence="14 15" key="1">
    <citation type="submission" date="2018-03" db="EMBL/GenBank/DDBJ databases">
        <title>Complete genome sequence of Thauera aromatica, a model organism for studying aromatic compound degradation under denitrifying conditions.</title>
        <authorList>
            <person name="Lo H.-Y."/>
            <person name="Goris T."/>
            <person name="Boll M."/>
            <person name="Mueller J.A."/>
        </authorList>
    </citation>
    <scope>NUCLEOTIDE SEQUENCE [LARGE SCALE GENOMIC DNA]</scope>
    <source>
        <strain evidence="14 15">K172</strain>
    </source>
</reference>
<evidence type="ECO:0000256" key="1">
    <source>
        <dbReference type="ARBA" id="ARBA00022722"/>
    </source>
</evidence>
<dbReference type="SUPFAM" id="SSF52540">
    <property type="entry name" value="P-loop containing nucleoside triphosphate hydrolases"/>
    <property type="match status" value="2"/>
</dbReference>
<comment type="subunit">
    <text evidence="11">Heterotrimer of RecB, RecC and RecD. All subunits contribute to DNA-binding.</text>
</comment>
<accession>A0A2R4BQ34</accession>
<evidence type="ECO:0000256" key="3">
    <source>
        <dbReference type="ARBA" id="ARBA00022763"/>
    </source>
</evidence>
<name>A0A2R4BQ34_THAAR</name>